<dbReference type="GeneID" id="68098977"/>
<dbReference type="AlphaFoldDB" id="A0AA88GM68"/>
<dbReference type="Proteomes" id="UP000816034">
    <property type="component" value="Unassembled WGS sequence"/>
</dbReference>
<keyword evidence="4" id="KW-1185">Reference proteome</keyword>
<dbReference type="InterPro" id="IPR000648">
    <property type="entry name" value="Oxysterol-bd"/>
</dbReference>
<evidence type="ECO:0000313" key="4">
    <source>
        <dbReference type="Proteomes" id="UP000816034"/>
    </source>
</evidence>
<dbReference type="GO" id="GO:0016020">
    <property type="term" value="C:membrane"/>
    <property type="evidence" value="ECO:0007669"/>
    <property type="project" value="TreeGrafter"/>
</dbReference>
<dbReference type="PANTHER" id="PTHR10972">
    <property type="entry name" value="OXYSTEROL-BINDING PROTEIN-RELATED"/>
    <property type="match status" value="1"/>
</dbReference>
<dbReference type="GO" id="GO:0032934">
    <property type="term" value="F:sterol binding"/>
    <property type="evidence" value="ECO:0007669"/>
    <property type="project" value="TreeGrafter"/>
</dbReference>
<comment type="caution">
    <text evidence="3">The sequence shown here is derived from an EMBL/GenBank/DDBJ whole genome shotgun (WGS) entry which is preliminary data.</text>
</comment>
<evidence type="ECO:0008006" key="5">
    <source>
        <dbReference type="Google" id="ProtNLM"/>
    </source>
</evidence>
<gene>
    <name evidence="3" type="ORF">C9374_006523</name>
</gene>
<name>A0AA88GM68_NAELO</name>
<dbReference type="Pfam" id="PF01237">
    <property type="entry name" value="Oxysterol_BP"/>
    <property type="match status" value="1"/>
</dbReference>
<sequence>MPLETSVNEHKNCERTVDHNSFQEQYSENNTSEQFIYEQAPYVHRGMIHKKPSLNSDSKSNHSLLWQFLKQLSPQTDLLKMCSPVFLLRPISTLELFTYYCEPTAGLKVLSFLDKKLDRMLMCLMFALGSCSNTRGDSFEGIKPYNPILGEIFKAKWKPLNPFEHDLATDSCSKPSQTLPWFSKWLSSQSNSHNFSTLRHCLVQSNTSVLAEQISHHPPVSAFYMDNSEANFKMESTFQIVVKFRGNSVATCIAGSHVLNVKCGVQKDLEEEYSFVLPNMVVNGLFFGSSHVSNGDVLKISCPQSGLEANISFSGQNDIKGELVQYKNQKLFTFKGNVGGKIFMTPCQPFDVLCEQSELLPFIHDTITELNDDFKHSSKKTNNHRWLFYQASFTNAIPEFSNELCVKPLHEQAENESRKVWHPLTYALQMGDLDGAYQEKHQIEQVQREKRMEENQEFEPKYFRLKEKTVKVSDQLQIPLYEHK</sequence>
<reference evidence="3 4" key="1">
    <citation type="journal article" date="2018" name="BMC Genomics">
        <title>The genome of Naegleria lovaniensis, the basis for a comparative approach to unravel pathogenicity factors of the human pathogenic amoeba N. fowleri.</title>
        <authorList>
            <person name="Liechti N."/>
            <person name="Schurch N."/>
            <person name="Bruggmann R."/>
            <person name="Wittwer M."/>
        </authorList>
    </citation>
    <scope>NUCLEOTIDE SEQUENCE [LARGE SCALE GENOMIC DNA]</scope>
    <source>
        <strain evidence="3 4">ATCC 30569</strain>
    </source>
</reference>
<dbReference type="SUPFAM" id="SSF144000">
    <property type="entry name" value="Oxysterol-binding protein-like"/>
    <property type="match status" value="1"/>
</dbReference>
<dbReference type="Gene3D" id="3.30.70.3490">
    <property type="match status" value="1"/>
</dbReference>
<dbReference type="PANTHER" id="PTHR10972:SF102">
    <property type="entry name" value="OXYSTEROL-BINDING PROTEIN"/>
    <property type="match status" value="1"/>
</dbReference>
<dbReference type="PROSITE" id="PS01013">
    <property type="entry name" value="OSBP"/>
    <property type="match status" value="1"/>
</dbReference>
<dbReference type="Gene3D" id="2.40.160.120">
    <property type="match status" value="1"/>
</dbReference>
<accession>A0AA88GM68</accession>
<dbReference type="EMBL" id="PYSW02000027">
    <property type="protein sequence ID" value="KAG2381534.1"/>
    <property type="molecule type" value="Genomic_DNA"/>
</dbReference>
<dbReference type="GO" id="GO:0005829">
    <property type="term" value="C:cytosol"/>
    <property type="evidence" value="ECO:0007669"/>
    <property type="project" value="TreeGrafter"/>
</dbReference>
<protein>
    <recommendedName>
        <fullName evidence="5">Oxysterol-binding protein</fullName>
    </recommendedName>
</protein>
<evidence type="ECO:0000256" key="2">
    <source>
        <dbReference type="RuleBase" id="RU003844"/>
    </source>
</evidence>
<proteinExistence type="inferred from homology"/>
<organism evidence="3 4">
    <name type="scientific">Naegleria lovaniensis</name>
    <name type="common">Amoeba</name>
    <dbReference type="NCBI Taxonomy" id="51637"/>
    <lineage>
        <taxon>Eukaryota</taxon>
        <taxon>Discoba</taxon>
        <taxon>Heterolobosea</taxon>
        <taxon>Tetramitia</taxon>
        <taxon>Eutetramitia</taxon>
        <taxon>Vahlkampfiidae</taxon>
        <taxon>Naegleria</taxon>
    </lineage>
</organism>
<dbReference type="RefSeq" id="XP_044547214.1">
    <property type="nucleotide sequence ID" value="XM_044696393.1"/>
</dbReference>
<dbReference type="InterPro" id="IPR018494">
    <property type="entry name" value="Oxysterol-bd_CS"/>
</dbReference>
<comment type="similarity">
    <text evidence="1 2">Belongs to the OSBP family.</text>
</comment>
<dbReference type="InterPro" id="IPR037239">
    <property type="entry name" value="OSBP_sf"/>
</dbReference>
<evidence type="ECO:0000313" key="3">
    <source>
        <dbReference type="EMBL" id="KAG2381534.1"/>
    </source>
</evidence>
<evidence type="ECO:0000256" key="1">
    <source>
        <dbReference type="ARBA" id="ARBA00008842"/>
    </source>
</evidence>